<feature type="compositionally biased region" description="Basic and acidic residues" evidence="1">
    <location>
        <begin position="23"/>
        <end position="45"/>
    </location>
</feature>
<reference evidence="2" key="1">
    <citation type="thesis" date="2020" institute="ProQuest LLC" country="789 East Eisenhower Parkway, Ann Arbor, MI, USA">
        <title>Comparative Genomics and Chromosome Evolution.</title>
        <authorList>
            <person name="Mudd A.B."/>
        </authorList>
    </citation>
    <scope>NUCLEOTIDE SEQUENCE</scope>
    <source>
        <strain evidence="2">237g6f4</strain>
        <tissue evidence="2">Blood</tissue>
    </source>
</reference>
<dbReference type="AlphaFoldDB" id="A0AAV7CFL6"/>
<keyword evidence="3" id="KW-1185">Reference proteome</keyword>
<proteinExistence type="predicted"/>
<evidence type="ECO:0000313" key="2">
    <source>
        <dbReference type="EMBL" id="KAG8583441.1"/>
    </source>
</evidence>
<organism evidence="2 3">
    <name type="scientific">Engystomops pustulosus</name>
    <name type="common">Tungara frog</name>
    <name type="synonym">Physalaemus pustulosus</name>
    <dbReference type="NCBI Taxonomy" id="76066"/>
    <lineage>
        <taxon>Eukaryota</taxon>
        <taxon>Metazoa</taxon>
        <taxon>Chordata</taxon>
        <taxon>Craniata</taxon>
        <taxon>Vertebrata</taxon>
        <taxon>Euteleostomi</taxon>
        <taxon>Amphibia</taxon>
        <taxon>Batrachia</taxon>
        <taxon>Anura</taxon>
        <taxon>Neobatrachia</taxon>
        <taxon>Hyloidea</taxon>
        <taxon>Leptodactylidae</taxon>
        <taxon>Leiuperinae</taxon>
        <taxon>Engystomops</taxon>
    </lineage>
</organism>
<evidence type="ECO:0000313" key="3">
    <source>
        <dbReference type="Proteomes" id="UP000824782"/>
    </source>
</evidence>
<dbReference type="EMBL" id="WNYA01000003">
    <property type="protein sequence ID" value="KAG8583441.1"/>
    <property type="molecule type" value="Genomic_DNA"/>
</dbReference>
<evidence type="ECO:0000256" key="1">
    <source>
        <dbReference type="SAM" id="MobiDB-lite"/>
    </source>
</evidence>
<protein>
    <submittedName>
        <fullName evidence="2">Uncharacterized protein</fullName>
    </submittedName>
</protein>
<dbReference type="Proteomes" id="UP000824782">
    <property type="component" value="Unassembled WGS sequence"/>
</dbReference>
<feature type="region of interest" description="Disordered" evidence="1">
    <location>
        <begin position="17"/>
        <end position="57"/>
    </location>
</feature>
<gene>
    <name evidence="2" type="ORF">GDO81_008412</name>
</gene>
<accession>A0AAV7CFL6</accession>
<sequence>MGPGCWERGCAFQEPCTRQSRQRPQDAKPEARRLRGGKETPERESGASLRRSFPSPADQCHVCEARGKSACFHAFYCKFTYSSC</sequence>
<comment type="caution">
    <text evidence="2">The sequence shown here is derived from an EMBL/GenBank/DDBJ whole genome shotgun (WGS) entry which is preliminary data.</text>
</comment>
<name>A0AAV7CFL6_ENGPU</name>